<evidence type="ECO:0000313" key="2">
    <source>
        <dbReference type="EMBL" id="KAJ3569014.1"/>
    </source>
</evidence>
<accession>A0A9W8TMC5</accession>
<feature type="domain" description="N-acetyltransferase" evidence="1">
    <location>
        <begin position="1"/>
        <end position="142"/>
    </location>
</feature>
<comment type="caution">
    <text evidence="2">The sequence shown here is derived from an EMBL/GenBank/DDBJ whole genome shotgun (WGS) entry which is preliminary data.</text>
</comment>
<sequence>MIDRGDGAEGGTAGVLVGTGGVHHTRNAAGWPEVGYMLRKEYWGKGIATEFLRALIEAWWALPREEIEIEVDAETVEGRGGEKNSEKLVVPEILTAIIETGNVGSRRVLEKAGFKEYKEWTEPDSRVGYEGLTASLLAFYLERVPDS</sequence>
<gene>
    <name evidence="2" type="ORF">NPX13_g6227</name>
</gene>
<dbReference type="CDD" id="cd04301">
    <property type="entry name" value="NAT_SF"/>
    <property type="match status" value="1"/>
</dbReference>
<dbReference type="PANTHER" id="PTHR43792:SF1">
    <property type="entry name" value="N-ACETYLTRANSFERASE DOMAIN-CONTAINING PROTEIN"/>
    <property type="match status" value="1"/>
</dbReference>
<dbReference type="Proteomes" id="UP001148614">
    <property type="component" value="Unassembled WGS sequence"/>
</dbReference>
<protein>
    <recommendedName>
        <fullName evidence="1">N-acetyltransferase domain-containing protein</fullName>
    </recommendedName>
</protein>
<evidence type="ECO:0000313" key="3">
    <source>
        <dbReference type="Proteomes" id="UP001148614"/>
    </source>
</evidence>
<dbReference type="InterPro" id="IPR016181">
    <property type="entry name" value="Acyl_CoA_acyltransferase"/>
</dbReference>
<dbReference type="Gene3D" id="3.40.630.30">
    <property type="match status" value="1"/>
</dbReference>
<evidence type="ECO:0000259" key="1">
    <source>
        <dbReference type="PROSITE" id="PS51186"/>
    </source>
</evidence>
<dbReference type="AlphaFoldDB" id="A0A9W8TMC5"/>
<reference evidence="2" key="1">
    <citation type="submission" date="2022-07" db="EMBL/GenBank/DDBJ databases">
        <title>Genome Sequence of Xylaria arbuscula.</title>
        <authorList>
            <person name="Buettner E."/>
        </authorList>
    </citation>
    <scope>NUCLEOTIDE SEQUENCE</scope>
    <source>
        <strain evidence="2">VT107</strain>
    </source>
</reference>
<dbReference type="Pfam" id="PF13302">
    <property type="entry name" value="Acetyltransf_3"/>
    <property type="match status" value="1"/>
</dbReference>
<dbReference type="InterPro" id="IPR000182">
    <property type="entry name" value="GNAT_dom"/>
</dbReference>
<dbReference type="PROSITE" id="PS51186">
    <property type="entry name" value="GNAT"/>
    <property type="match status" value="1"/>
</dbReference>
<name>A0A9W8TMC5_9PEZI</name>
<dbReference type="SUPFAM" id="SSF55729">
    <property type="entry name" value="Acyl-CoA N-acyltransferases (Nat)"/>
    <property type="match status" value="1"/>
</dbReference>
<dbReference type="EMBL" id="JANPWZ010001077">
    <property type="protein sequence ID" value="KAJ3569014.1"/>
    <property type="molecule type" value="Genomic_DNA"/>
</dbReference>
<keyword evidence="3" id="KW-1185">Reference proteome</keyword>
<proteinExistence type="predicted"/>
<organism evidence="2 3">
    <name type="scientific">Xylaria arbuscula</name>
    <dbReference type="NCBI Taxonomy" id="114810"/>
    <lineage>
        <taxon>Eukaryota</taxon>
        <taxon>Fungi</taxon>
        <taxon>Dikarya</taxon>
        <taxon>Ascomycota</taxon>
        <taxon>Pezizomycotina</taxon>
        <taxon>Sordariomycetes</taxon>
        <taxon>Xylariomycetidae</taxon>
        <taxon>Xylariales</taxon>
        <taxon>Xylariaceae</taxon>
        <taxon>Xylaria</taxon>
    </lineage>
</organism>
<dbReference type="PANTHER" id="PTHR43792">
    <property type="entry name" value="GNAT FAMILY, PUTATIVE (AFU_ORTHOLOGUE AFUA_3G00765)-RELATED-RELATED"/>
    <property type="match status" value="1"/>
</dbReference>
<dbReference type="GO" id="GO:0016747">
    <property type="term" value="F:acyltransferase activity, transferring groups other than amino-acyl groups"/>
    <property type="evidence" value="ECO:0007669"/>
    <property type="project" value="InterPro"/>
</dbReference>
<dbReference type="VEuPathDB" id="FungiDB:F4678DRAFT_122344"/>
<dbReference type="InterPro" id="IPR051531">
    <property type="entry name" value="N-acetyltransferase"/>
</dbReference>